<evidence type="ECO:0000313" key="3">
    <source>
        <dbReference type="Proteomes" id="UP000075714"/>
    </source>
</evidence>
<dbReference type="AlphaFoldDB" id="A0A150G291"/>
<protein>
    <submittedName>
        <fullName evidence="2">Uncharacterized protein</fullName>
    </submittedName>
</protein>
<gene>
    <name evidence="2" type="ORF">GPECTOR_76g804</name>
</gene>
<feature type="compositionally biased region" description="Low complexity" evidence="1">
    <location>
        <begin position="233"/>
        <end position="254"/>
    </location>
</feature>
<proteinExistence type="predicted"/>
<sequence length="447" mass="46326">MTAAREPREGGGLHKRWLERKLEIEVGKVTAKLQSKGLTVPEPNPEALEAGVRLAHAHLPKLCIDLYGRNPNGTIKVVPSPPRAGPPKAPTVVQKLDQILKPAELTPLPDNVAAAHGLPLSPQASGPQAARSAAPPAVPHFRPDLLQVDARIEEAMAEVQRVAMQANEMSPRARVVYLAKQVNPNFELVTPQQRMQRSATMSQSRLRRELTRRSTRKLMTFSADSGATARQCSSNGSSAAPASASASPQKSDSPQKTNSVVRRFQAYAKAKESSGEAGENGSFHWKPEGYLPPLPDSGRSVGREASNSGSRSVTGAGGDHDALPALGPGRRRTSEGAEKPSTGGRVPLPPLSARATPVELAPSFNEAAANAMVALWEGAAAEASVAEAVAAALAAAEAAAEEAAAAAAAAAEEAAALAAAAAAAEVAAMGGRSEEGEGTPKSLLHLD</sequence>
<feature type="region of interest" description="Disordered" evidence="1">
    <location>
        <begin position="114"/>
        <end position="138"/>
    </location>
</feature>
<feature type="compositionally biased region" description="Polar residues" evidence="1">
    <location>
        <begin position="222"/>
        <end position="232"/>
    </location>
</feature>
<accession>A0A150G291</accession>
<dbReference type="OrthoDB" id="547931at2759"/>
<evidence type="ECO:0000313" key="2">
    <source>
        <dbReference type="EMBL" id="KXZ43982.1"/>
    </source>
</evidence>
<feature type="compositionally biased region" description="Polar residues" evidence="1">
    <location>
        <begin position="192"/>
        <end position="203"/>
    </location>
</feature>
<evidence type="ECO:0000256" key="1">
    <source>
        <dbReference type="SAM" id="MobiDB-lite"/>
    </source>
</evidence>
<comment type="caution">
    <text evidence="2">The sequence shown here is derived from an EMBL/GenBank/DDBJ whole genome shotgun (WGS) entry which is preliminary data.</text>
</comment>
<feature type="region of interest" description="Disordered" evidence="1">
    <location>
        <begin position="192"/>
        <end position="352"/>
    </location>
</feature>
<dbReference type="EMBL" id="LSYV01000077">
    <property type="protein sequence ID" value="KXZ43982.1"/>
    <property type="molecule type" value="Genomic_DNA"/>
</dbReference>
<organism evidence="2 3">
    <name type="scientific">Gonium pectorale</name>
    <name type="common">Green alga</name>
    <dbReference type="NCBI Taxonomy" id="33097"/>
    <lineage>
        <taxon>Eukaryota</taxon>
        <taxon>Viridiplantae</taxon>
        <taxon>Chlorophyta</taxon>
        <taxon>core chlorophytes</taxon>
        <taxon>Chlorophyceae</taxon>
        <taxon>CS clade</taxon>
        <taxon>Chlamydomonadales</taxon>
        <taxon>Volvocaceae</taxon>
        <taxon>Gonium</taxon>
    </lineage>
</organism>
<reference evidence="3" key="1">
    <citation type="journal article" date="2016" name="Nat. Commun.">
        <title>The Gonium pectorale genome demonstrates co-option of cell cycle regulation during the evolution of multicellularity.</title>
        <authorList>
            <person name="Hanschen E.R."/>
            <person name="Marriage T.N."/>
            <person name="Ferris P.J."/>
            <person name="Hamaji T."/>
            <person name="Toyoda A."/>
            <person name="Fujiyama A."/>
            <person name="Neme R."/>
            <person name="Noguchi H."/>
            <person name="Minakuchi Y."/>
            <person name="Suzuki M."/>
            <person name="Kawai-Toyooka H."/>
            <person name="Smith D.R."/>
            <person name="Sparks H."/>
            <person name="Anderson J."/>
            <person name="Bakaric R."/>
            <person name="Luria V."/>
            <person name="Karger A."/>
            <person name="Kirschner M.W."/>
            <person name="Durand P.M."/>
            <person name="Michod R.E."/>
            <person name="Nozaki H."/>
            <person name="Olson B.J."/>
        </authorList>
    </citation>
    <scope>NUCLEOTIDE SEQUENCE [LARGE SCALE GENOMIC DNA]</scope>
    <source>
        <strain evidence="3">NIES-2863</strain>
    </source>
</reference>
<keyword evidence="3" id="KW-1185">Reference proteome</keyword>
<feature type="region of interest" description="Disordered" evidence="1">
    <location>
        <begin position="427"/>
        <end position="447"/>
    </location>
</feature>
<name>A0A150G291_GONPE</name>
<dbReference type="Proteomes" id="UP000075714">
    <property type="component" value="Unassembled WGS sequence"/>
</dbReference>